<dbReference type="EMBL" id="JAIFTL010000164">
    <property type="protein sequence ID" value="KAG9322127.1"/>
    <property type="molecule type" value="Genomic_DNA"/>
</dbReference>
<comment type="caution">
    <text evidence="2">The sequence shown here is derived from an EMBL/GenBank/DDBJ whole genome shotgun (WGS) entry which is preliminary data.</text>
</comment>
<evidence type="ECO:0000256" key="1">
    <source>
        <dbReference type="SAM" id="MobiDB-lite"/>
    </source>
</evidence>
<evidence type="ECO:0000313" key="2">
    <source>
        <dbReference type="EMBL" id="KAG9322127.1"/>
    </source>
</evidence>
<evidence type="ECO:0000313" key="3">
    <source>
        <dbReference type="Proteomes" id="UP000717515"/>
    </source>
</evidence>
<gene>
    <name evidence="2" type="ORF">KVV02_008379</name>
</gene>
<name>A0A9P8A0I6_MORAP</name>
<organism evidence="2 3">
    <name type="scientific">Mortierella alpina</name>
    <name type="common">Oleaginous fungus</name>
    <name type="synonym">Mortierella renispora</name>
    <dbReference type="NCBI Taxonomy" id="64518"/>
    <lineage>
        <taxon>Eukaryota</taxon>
        <taxon>Fungi</taxon>
        <taxon>Fungi incertae sedis</taxon>
        <taxon>Mucoromycota</taxon>
        <taxon>Mortierellomycotina</taxon>
        <taxon>Mortierellomycetes</taxon>
        <taxon>Mortierellales</taxon>
        <taxon>Mortierellaceae</taxon>
        <taxon>Mortierella</taxon>
    </lineage>
</organism>
<dbReference type="Proteomes" id="UP000717515">
    <property type="component" value="Unassembled WGS sequence"/>
</dbReference>
<accession>A0A9P8A0I6</accession>
<proteinExistence type="predicted"/>
<reference evidence="2" key="1">
    <citation type="submission" date="2021-07" db="EMBL/GenBank/DDBJ databases">
        <title>Draft genome of Mortierella alpina, strain LL118, isolated from an aspen leaf litter sample.</title>
        <authorList>
            <person name="Yang S."/>
            <person name="Vinatzer B.A."/>
        </authorList>
    </citation>
    <scope>NUCLEOTIDE SEQUENCE</scope>
    <source>
        <strain evidence="2">LL118</strain>
    </source>
</reference>
<dbReference type="AlphaFoldDB" id="A0A9P8A0I6"/>
<feature type="region of interest" description="Disordered" evidence="1">
    <location>
        <begin position="1"/>
        <end position="24"/>
    </location>
</feature>
<sequence>MWRPQGETNVLPRRPSNGNITTSLKANDLPRQLTKLLYLGCEYQKEETGKSRKELLESIKMPRSHKTTAQYINSVSHTRVEVQKGLDVAAAQERHYVQQAGRDHDDDGSSLAPPSISSHGWCGECGVHHIPHTRGKRFTFVGYPKREPVVLPVMIIGDKRIGVGSRIGGHARRGGGTMRRSHRRLAAVGMHDEFKTSKVCAFCWRPTALAGARRVKNGQVQTLRVSGSIECVNPQCVSFRASYTVKAQDRTLPWPFYCLARRSWSLFQARSLRSRERAPTTPEPPWYLHCHAHPRGCKRGPSHEVYHPTNNDRSIYLDTGREASIETTTIRGIECDGCLCVTVKLAPGQRFALSQAIADAVVNQGSVATEPMAVHAETFTLAHVDRFALVQAVGEAIVNQGSVATEPMAVHAETFTLAHVDRFALV</sequence>
<protein>
    <submittedName>
        <fullName evidence="2">Uncharacterized protein</fullName>
    </submittedName>
</protein>